<keyword evidence="1" id="KW-0732">Signal</keyword>
<dbReference type="AlphaFoldDB" id="A0A6B0UPH5"/>
<sequence length="121" mass="14006">MEGSFFTIFTTTFLGLWIRLVYSPTTGAKSSHSQWRPSGRVIEHSPSVHLRVTWLESTGKPTSRVALTSERVWLHSCFRILLFSPLDSESLLEFSFSLRRLFSCLFESMIHGRRLSRRRAV</sequence>
<reference evidence="2" key="1">
    <citation type="submission" date="2019-12" db="EMBL/GenBank/DDBJ databases">
        <title>An insight into the sialome of adult female Ixodes ricinus ticks feeding for 6 days.</title>
        <authorList>
            <person name="Perner J."/>
            <person name="Ribeiro J.M.C."/>
        </authorList>
    </citation>
    <scope>NUCLEOTIDE SEQUENCE</scope>
    <source>
        <strain evidence="2">Semi-engorged</strain>
        <tissue evidence="2">Salivary glands</tissue>
    </source>
</reference>
<proteinExistence type="predicted"/>
<protein>
    <submittedName>
        <fullName evidence="2">Putative secreted protein</fullName>
    </submittedName>
</protein>
<evidence type="ECO:0000256" key="1">
    <source>
        <dbReference type="SAM" id="SignalP"/>
    </source>
</evidence>
<evidence type="ECO:0000313" key="2">
    <source>
        <dbReference type="EMBL" id="MXU91288.1"/>
    </source>
</evidence>
<accession>A0A6B0UPH5</accession>
<dbReference type="EMBL" id="GIFC01009205">
    <property type="protein sequence ID" value="MXU91288.1"/>
    <property type="molecule type" value="Transcribed_RNA"/>
</dbReference>
<feature type="chain" id="PRO_5025382826" evidence="1">
    <location>
        <begin position="29"/>
        <end position="121"/>
    </location>
</feature>
<feature type="signal peptide" evidence="1">
    <location>
        <begin position="1"/>
        <end position="28"/>
    </location>
</feature>
<organism evidence="2">
    <name type="scientific">Ixodes ricinus</name>
    <name type="common">Common tick</name>
    <name type="synonym">Acarus ricinus</name>
    <dbReference type="NCBI Taxonomy" id="34613"/>
    <lineage>
        <taxon>Eukaryota</taxon>
        <taxon>Metazoa</taxon>
        <taxon>Ecdysozoa</taxon>
        <taxon>Arthropoda</taxon>
        <taxon>Chelicerata</taxon>
        <taxon>Arachnida</taxon>
        <taxon>Acari</taxon>
        <taxon>Parasitiformes</taxon>
        <taxon>Ixodida</taxon>
        <taxon>Ixodoidea</taxon>
        <taxon>Ixodidae</taxon>
        <taxon>Ixodinae</taxon>
        <taxon>Ixodes</taxon>
    </lineage>
</organism>
<name>A0A6B0UPH5_IXORI</name>